<keyword evidence="2" id="KW-1185">Reference proteome</keyword>
<proteinExistence type="predicted"/>
<dbReference type="Proteomes" id="UP000019140">
    <property type="component" value="Unassembled WGS sequence"/>
</dbReference>
<reference evidence="1 2" key="1">
    <citation type="journal article" date="2014" name="Nature">
        <title>An environmental bacterial taxon with a large and distinct metabolic repertoire.</title>
        <authorList>
            <person name="Wilson M.C."/>
            <person name="Mori T."/>
            <person name="Ruckert C."/>
            <person name="Uria A.R."/>
            <person name="Helf M.J."/>
            <person name="Takada K."/>
            <person name="Gernert C."/>
            <person name="Steffens U.A."/>
            <person name="Heycke N."/>
            <person name="Schmitt S."/>
            <person name="Rinke C."/>
            <person name="Helfrich E.J."/>
            <person name="Brachmann A.O."/>
            <person name="Gurgui C."/>
            <person name="Wakimoto T."/>
            <person name="Kracht M."/>
            <person name="Crusemann M."/>
            <person name="Hentschel U."/>
            <person name="Abe I."/>
            <person name="Matsunaga S."/>
            <person name="Kalinowski J."/>
            <person name="Takeyama H."/>
            <person name="Piel J."/>
        </authorList>
    </citation>
    <scope>NUCLEOTIDE SEQUENCE [LARGE SCALE GENOMIC DNA]</scope>
    <source>
        <strain evidence="2">TSY2</strain>
    </source>
</reference>
<dbReference type="Gene3D" id="2.40.10.220">
    <property type="entry name" value="predicted glycosyltransferase like domains"/>
    <property type="match status" value="1"/>
</dbReference>
<protein>
    <submittedName>
        <fullName evidence="1">Uncharacterized protein</fullName>
    </submittedName>
</protein>
<name>W4L9F6_9BACT</name>
<gene>
    <name evidence="1" type="ORF">ETSY2_49295</name>
</gene>
<sequence>MTKTIHILIDDRSESSAITCPHCGRKKTIPNEQLCKSDRPLRVKCSCQNVFALVTNRRRFQRRDVNFTGDMMQCTSHKRLAVIDITSLSVEGIGFRAQDIELQVGDTFTVAFNLDDDSETTIVDEIVVCNINQGTVGAKFMARNGYNPEIDFYLMDEDCKGSFE</sequence>
<dbReference type="AlphaFoldDB" id="W4L9F6"/>
<organism evidence="1 2">
    <name type="scientific">Candidatus Entotheonella gemina</name>
    <dbReference type="NCBI Taxonomy" id="1429439"/>
    <lineage>
        <taxon>Bacteria</taxon>
        <taxon>Pseudomonadati</taxon>
        <taxon>Nitrospinota/Tectimicrobiota group</taxon>
        <taxon>Candidatus Tectimicrobiota</taxon>
        <taxon>Candidatus Entotheonellia</taxon>
        <taxon>Candidatus Entotheonellales</taxon>
        <taxon>Candidatus Entotheonellaceae</taxon>
        <taxon>Candidatus Entotheonella</taxon>
    </lineage>
</organism>
<accession>W4L9F6</accession>
<evidence type="ECO:0000313" key="2">
    <source>
        <dbReference type="Proteomes" id="UP000019140"/>
    </source>
</evidence>
<dbReference type="HOGENOM" id="CLU_136655_0_0_7"/>
<dbReference type="EMBL" id="AZHX01002419">
    <property type="protein sequence ID" value="ETW94728.1"/>
    <property type="molecule type" value="Genomic_DNA"/>
</dbReference>
<evidence type="ECO:0000313" key="1">
    <source>
        <dbReference type="EMBL" id="ETW94728.1"/>
    </source>
</evidence>
<dbReference type="SUPFAM" id="SSF141371">
    <property type="entry name" value="PilZ domain-like"/>
    <property type="match status" value="1"/>
</dbReference>
<comment type="caution">
    <text evidence="1">The sequence shown here is derived from an EMBL/GenBank/DDBJ whole genome shotgun (WGS) entry which is preliminary data.</text>
</comment>